<keyword evidence="4" id="KW-0677">Repeat</keyword>
<proteinExistence type="predicted"/>
<dbReference type="GO" id="GO:0010571">
    <property type="term" value="P:positive regulation of nuclear cell cycle DNA replication"/>
    <property type="evidence" value="ECO:0007669"/>
    <property type="project" value="TreeGrafter"/>
</dbReference>
<dbReference type="InterPro" id="IPR006572">
    <property type="entry name" value="Znf_DBF"/>
</dbReference>
<dbReference type="FunFam" id="6.10.250.3410:FF:000001">
    <property type="entry name" value="Protein DBF4 homolog A"/>
    <property type="match status" value="1"/>
</dbReference>
<evidence type="ECO:0000256" key="5">
    <source>
        <dbReference type="ARBA" id="ARBA00022771"/>
    </source>
</evidence>
<feature type="compositionally biased region" description="Polar residues" evidence="12">
    <location>
        <begin position="90"/>
        <end position="105"/>
    </location>
</feature>
<evidence type="ECO:0000259" key="13">
    <source>
        <dbReference type="PROSITE" id="PS51265"/>
    </source>
</evidence>
<keyword evidence="3" id="KW-0479">Metal-binding</keyword>
<feature type="compositionally biased region" description="Basic residues" evidence="12">
    <location>
        <begin position="515"/>
        <end position="531"/>
    </location>
</feature>
<dbReference type="Pfam" id="PF07535">
    <property type="entry name" value="zf-DBF"/>
    <property type="match status" value="1"/>
</dbReference>
<feature type="region of interest" description="Disordered" evidence="12">
    <location>
        <begin position="90"/>
        <end position="130"/>
    </location>
</feature>
<gene>
    <name evidence="14" type="ORF">GDO54_012755</name>
</gene>
<organism evidence="14 15">
    <name type="scientific">Pyxicephalus adspersus</name>
    <name type="common">African bullfrog</name>
    <dbReference type="NCBI Taxonomy" id="30357"/>
    <lineage>
        <taxon>Eukaryota</taxon>
        <taxon>Metazoa</taxon>
        <taxon>Chordata</taxon>
        <taxon>Craniata</taxon>
        <taxon>Vertebrata</taxon>
        <taxon>Euteleostomi</taxon>
        <taxon>Amphibia</taxon>
        <taxon>Batrachia</taxon>
        <taxon>Anura</taxon>
        <taxon>Neobatrachia</taxon>
        <taxon>Ranoidea</taxon>
        <taxon>Pyxicephalidae</taxon>
        <taxon>Pyxicephalinae</taxon>
        <taxon>Pyxicephalus</taxon>
    </lineage>
</organism>
<dbReference type="InterPro" id="IPR051590">
    <property type="entry name" value="Replication_Regulatory_Kinase"/>
</dbReference>
<keyword evidence="2" id="KW-0597">Phosphoprotein</keyword>
<dbReference type="Proteomes" id="UP001181693">
    <property type="component" value="Unassembled WGS sequence"/>
</dbReference>
<feature type="region of interest" description="Disordered" evidence="12">
    <location>
        <begin position="241"/>
        <end position="263"/>
    </location>
</feature>
<dbReference type="GO" id="GO:0008270">
    <property type="term" value="F:zinc ion binding"/>
    <property type="evidence" value="ECO:0007669"/>
    <property type="project" value="UniProtKB-KW"/>
</dbReference>
<feature type="region of interest" description="Disordered" evidence="12">
    <location>
        <begin position="496"/>
        <end position="538"/>
    </location>
</feature>
<feature type="domain" description="DBF4-type" evidence="13">
    <location>
        <begin position="266"/>
        <end position="314"/>
    </location>
</feature>
<evidence type="ECO:0000256" key="9">
    <source>
        <dbReference type="ARBA" id="ARBA00040397"/>
    </source>
</evidence>
<dbReference type="PROSITE" id="PS51265">
    <property type="entry name" value="ZF_DBF4"/>
    <property type="match status" value="1"/>
</dbReference>
<evidence type="ECO:0000313" key="14">
    <source>
        <dbReference type="EMBL" id="DBA25198.1"/>
    </source>
</evidence>
<dbReference type="InterPro" id="IPR038545">
    <property type="entry name" value="Znf_DBF_sf"/>
</dbReference>
<evidence type="ECO:0000256" key="10">
    <source>
        <dbReference type="ARBA" id="ARBA00062878"/>
    </source>
</evidence>
<comment type="caution">
    <text evidence="14">The sequence shown here is derived from an EMBL/GenBank/DDBJ whole genome shotgun (WGS) entry which is preliminary data.</text>
</comment>
<comment type="subcellular location">
    <subcellularLocation>
        <location evidence="1">Nucleus</location>
    </subcellularLocation>
</comment>
<name>A0AAV3AE28_PYXAD</name>
<keyword evidence="6" id="KW-0862">Zinc</keyword>
<evidence type="ECO:0000256" key="12">
    <source>
        <dbReference type="SAM" id="MobiDB-lite"/>
    </source>
</evidence>
<keyword evidence="5 11" id="KW-0863">Zinc-finger</keyword>
<evidence type="ECO:0000256" key="8">
    <source>
        <dbReference type="ARBA" id="ARBA00023306"/>
    </source>
</evidence>
<evidence type="ECO:0000256" key="11">
    <source>
        <dbReference type="PROSITE-ProRule" id="PRU00600"/>
    </source>
</evidence>
<evidence type="ECO:0000256" key="1">
    <source>
        <dbReference type="ARBA" id="ARBA00004123"/>
    </source>
</evidence>
<accession>A0AAV3AE28</accession>
<evidence type="ECO:0000256" key="6">
    <source>
        <dbReference type="ARBA" id="ARBA00022833"/>
    </source>
</evidence>
<reference evidence="14" key="1">
    <citation type="thesis" date="2020" institute="ProQuest LLC" country="789 East Eisenhower Parkway, Ann Arbor, MI, USA">
        <title>Comparative Genomics and Chromosome Evolution.</title>
        <authorList>
            <person name="Mudd A.B."/>
        </authorList>
    </citation>
    <scope>NUCLEOTIDE SEQUENCE</scope>
    <source>
        <strain evidence="14">1538</strain>
        <tissue evidence="14">Blood</tissue>
    </source>
</reference>
<evidence type="ECO:0000256" key="7">
    <source>
        <dbReference type="ARBA" id="ARBA00023242"/>
    </source>
</evidence>
<evidence type="ECO:0000313" key="15">
    <source>
        <dbReference type="Proteomes" id="UP001181693"/>
    </source>
</evidence>
<keyword evidence="7" id="KW-0539">Nucleus</keyword>
<protein>
    <recommendedName>
        <fullName evidence="9">Protein DBF4 homolog A</fullName>
    </recommendedName>
</protein>
<dbReference type="SMART" id="SM00586">
    <property type="entry name" value="ZnF_DBF"/>
    <property type="match status" value="1"/>
</dbReference>
<sequence>MQRNRGGTQGRGVKMKPAGKKPPEKSATDKPLAGRIFYLDVPSKVLSEKLEKDIKALGGTVEGFLSKEISCLITSKKEAKSSNALKYSCTLSSPEPVQNKGAGSTRTERCREESQAGSSKKKPGMDDASRGKSLLKKVMKEQERLPRNSILANAWNWGVRILHVDAAKLYIEDKKKSQQAKKTEVAPKQVRKRRPRAEKLRSPYIKVDDCSGKYRPLVLTLPTFRSFQPVALEENLTVENKAPTAKQKKGSKKTAQNKETNPKVDVQEKGGYCECCLEKYDNLLVHVISRKHKKYANGPNYKDVDELISMFNCDLVDWSVKIQEVKSLVPTLNPLWKEKEIAEPPSSQEDCPLESILTKLNIPLDAASADADCRAITNPDPLPMDSIFSLQTLDNTGRVADSFTLPPGAANHLAFSGSPAPAAETTNVCDENCKRKVSTAIQKCSSEPDIDCSIKKIKLDSSLESVTLLSAPVDANDVARRKPVLYTVPKGLNTTCPSNTLHAQSDPSSSSSPSKLHRKVKRLSRKARKKTSQAAPSCKVSAPVEQYDVSSSKQRILSLFETSDMQSEFCGFSSKSANLPQSMDVKDDQPSSKGDFDWCIFATTSSSAETFHGF</sequence>
<dbReference type="EMBL" id="DYDO01000005">
    <property type="protein sequence ID" value="DBA25198.1"/>
    <property type="molecule type" value="Genomic_DNA"/>
</dbReference>
<dbReference type="GO" id="GO:0031431">
    <property type="term" value="C:Dbf4-dependent protein kinase complex"/>
    <property type="evidence" value="ECO:0007669"/>
    <property type="project" value="TreeGrafter"/>
</dbReference>
<keyword evidence="15" id="KW-1185">Reference proteome</keyword>
<comment type="subunit">
    <text evidence="10">Forms a complex with cdc7.</text>
</comment>
<dbReference type="AlphaFoldDB" id="A0AAV3AE28"/>
<feature type="region of interest" description="Disordered" evidence="12">
    <location>
        <begin position="175"/>
        <end position="199"/>
    </location>
</feature>
<dbReference type="GO" id="GO:0003676">
    <property type="term" value="F:nucleic acid binding"/>
    <property type="evidence" value="ECO:0007669"/>
    <property type="project" value="InterPro"/>
</dbReference>
<feature type="compositionally biased region" description="Basic and acidic residues" evidence="12">
    <location>
        <begin position="175"/>
        <end position="185"/>
    </location>
</feature>
<dbReference type="PANTHER" id="PTHR15375">
    <property type="entry name" value="ACTIVATOR OF S-PHASE KINASE-RELATED"/>
    <property type="match status" value="1"/>
</dbReference>
<dbReference type="GO" id="GO:0043539">
    <property type="term" value="F:protein serine/threonine kinase activator activity"/>
    <property type="evidence" value="ECO:0007669"/>
    <property type="project" value="TreeGrafter"/>
</dbReference>
<dbReference type="GO" id="GO:1901987">
    <property type="term" value="P:regulation of cell cycle phase transition"/>
    <property type="evidence" value="ECO:0007669"/>
    <property type="project" value="TreeGrafter"/>
</dbReference>
<feature type="compositionally biased region" description="Low complexity" evidence="12">
    <location>
        <begin position="505"/>
        <end position="514"/>
    </location>
</feature>
<evidence type="ECO:0000256" key="4">
    <source>
        <dbReference type="ARBA" id="ARBA00022737"/>
    </source>
</evidence>
<dbReference type="PANTHER" id="PTHR15375:SF22">
    <property type="entry name" value="PROTEIN DBF4 HOMOLOG A"/>
    <property type="match status" value="1"/>
</dbReference>
<keyword evidence="8" id="KW-0131">Cell cycle</keyword>
<evidence type="ECO:0000256" key="3">
    <source>
        <dbReference type="ARBA" id="ARBA00022723"/>
    </source>
</evidence>
<feature type="region of interest" description="Disordered" evidence="12">
    <location>
        <begin position="1"/>
        <end position="33"/>
    </location>
</feature>
<dbReference type="Gene3D" id="6.10.250.3410">
    <property type="entry name" value="DBF zinc finger"/>
    <property type="match status" value="1"/>
</dbReference>
<evidence type="ECO:0000256" key="2">
    <source>
        <dbReference type="ARBA" id="ARBA00022553"/>
    </source>
</evidence>